<accession>A0ABZ2C4T3</accession>
<dbReference type="RefSeq" id="WP_331255315.1">
    <property type="nucleotide sequence ID" value="NZ_CP133270.1"/>
</dbReference>
<protein>
    <submittedName>
        <fullName evidence="2">DnaJ domain-containing protein</fullName>
    </submittedName>
</protein>
<dbReference type="InterPro" id="IPR001623">
    <property type="entry name" value="DnaJ_domain"/>
</dbReference>
<dbReference type="SUPFAM" id="SSF46565">
    <property type="entry name" value="Chaperone J-domain"/>
    <property type="match status" value="1"/>
</dbReference>
<keyword evidence="3" id="KW-1185">Reference proteome</keyword>
<dbReference type="PROSITE" id="PS50076">
    <property type="entry name" value="DNAJ_2"/>
    <property type="match status" value="1"/>
</dbReference>
<evidence type="ECO:0000313" key="3">
    <source>
        <dbReference type="Proteomes" id="UP001330434"/>
    </source>
</evidence>
<dbReference type="Gene3D" id="1.10.287.110">
    <property type="entry name" value="DnaJ domain"/>
    <property type="match status" value="1"/>
</dbReference>
<dbReference type="CDD" id="cd06257">
    <property type="entry name" value="DnaJ"/>
    <property type="match status" value="1"/>
</dbReference>
<dbReference type="PRINTS" id="PR00625">
    <property type="entry name" value="JDOMAIN"/>
</dbReference>
<proteinExistence type="predicted"/>
<gene>
    <name evidence="2" type="ORF">Bealeia1_00628</name>
</gene>
<dbReference type="Proteomes" id="UP001330434">
    <property type="component" value="Chromosome"/>
</dbReference>
<organism evidence="2 3">
    <name type="scientific">Candidatus Bealeia paramacronuclearis</name>
    <dbReference type="NCBI Taxonomy" id="1921001"/>
    <lineage>
        <taxon>Bacteria</taxon>
        <taxon>Pseudomonadati</taxon>
        <taxon>Pseudomonadota</taxon>
        <taxon>Alphaproteobacteria</taxon>
        <taxon>Holosporales</taxon>
        <taxon>Holosporaceae</taxon>
        <taxon>Candidatus Bealeia</taxon>
    </lineage>
</organism>
<sequence>MTWDRPSWPLGANKLNLNFTFAADLDLNAHRPQPKAIPKELKDALQEFDLTFPATWDEVKKIYKKLVKNHHPDKHGGAKEAEDKLKKINQAYATLKKFFK</sequence>
<reference evidence="2 3" key="1">
    <citation type="journal article" date="2024" name="Environ. Microbiol.">
        <title>Novel evolutionary insights on the interactions of the Holosporales (Alphaproteobacteria) with eukaryotic hosts from comparative genomics.</title>
        <authorList>
            <person name="Giovannini M."/>
            <person name="Petroni G."/>
            <person name="Castelli M."/>
        </authorList>
    </citation>
    <scope>NUCLEOTIDE SEQUENCE [LARGE SCALE GENOMIC DNA]</scope>
    <source>
        <strain evidence="2 3">US_Bl 15I1</strain>
    </source>
</reference>
<evidence type="ECO:0000259" key="1">
    <source>
        <dbReference type="PROSITE" id="PS50076"/>
    </source>
</evidence>
<dbReference type="SMART" id="SM00271">
    <property type="entry name" value="DnaJ"/>
    <property type="match status" value="1"/>
</dbReference>
<feature type="domain" description="J" evidence="1">
    <location>
        <begin position="43"/>
        <end position="100"/>
    </location>
</feature>
<name>A0ABZ2C4T3_9PROT</name>
<evidence type="ECO:0000313" key="2">
    <source>
        <dbReference type="EMBL" id="WVX66450.1"/>
    </source>
</evidence>
<dbReference type="InterPro" id="IPR036869">
    <property type="entry name" value="J_dom_sf"/>
</dbReference>
<dbReference type="Pfam" id="PF00226">
    <property type="entry name" value="DnaJ"/>
    <property type="match status" value="1"/>
</dbReference>
<dbReference type="EMBL" id="CP133270">
    <property type="protein sequence ID" value="WVX66450.1"/>
    <property type="molecule type" value="Genomic_DNA"/>
</dbReference>